<organism evidence="1">
    <name type="scientific">Schizaphis graminum</name>
    <name type="common">Green bug aphid</name>
    <dbReference type="NCBI Taxonomy" id="13262"/>
    <lineage>
        <taxon>Eukaryota</taxon>
        <taxon>Metazoa</taxon>
        <taxon>Ecdysozoa</taxon>
        <taxon>Arthropoda</taxon>
        <taxon>Hexapoda</taxon>
        <taxon>Insecta</taxon>
        <taxon>Pterygota</taxon>
        <taxon>Neoptera</taxon>
        <taxon>Paraneoptera</taxon>
        <taxon>Hemiptera</taxon>
        <taxon>Sternorrhyncha</taxon>
        <taxon>Aphidomorpha</taxon>
        <taxon>Aphidoidea</taxon>
        <taxon>Aphididae</taxon>
        <taxon>Aphidini</taxon>
        <taxon>Schizaphis</taxon>
    </lineage>
</organism>
<dbReference type="GO" id="GO:0016301">
    <property type="term" value="F:kinase activity"/>
    <property type="evidence" value="ECO:0007669"/>
    <property type="project" value="UniProtKB-KW"/>
</dbReference>
<sequence>MTALKPRHQRKYPLVMPNTSGSGSTCQAACTMMDSDLENKNDVVEKNHFQDQIAPEVSFDERIALELDALDQLGAVESPVAERQVHTFPVMHEPSCDEEENCEQRKTFDSRGADVESRLEHSRGLDCDEVRIMIKVLGTKVSGEQCLDKLRATGWDVHHAIKLAKLEAALEAAGYVSIKHSVCLNALENTNWDIVKAASGIIDNMMATINKSSILV</sequence>
<evidence type="ECO:0000313" key="1">
    <source>
        <dbReference type="EMBL" id="MBY16781.1"/>
    </source>
</evidence>
<protein>
    <submittedName>
        <fullName evidence="1">Tyrosine-protein kinase PR2</fullName>
    </submittedName>
</protein>
<dbReference type="EMBL" id="GGMR01004162">
    <property type="protein sequence ID" value="MBY16781.1"/>
    <property type="molecule type" value="Transcribed_RNA"/>
</dbReference>
<name>A0A2S2NHV0_SCHGA</name>
<keyword evidence="1" id="KW-0418">Kinase</keyword>
<gene>
    <name evidence="1" type="primary">PR2_2</name>
    <name evidence="1" type="ORF">g.101724</name>
</gene>
<dbReference type="AlphaFoldDB" id="A0A2S2NHV0"/>
<reference evidence="1" key="1">
    <citation type="submission" date="2018-04" db="EMBL/GenBank/DDBJ databases">
        <title>Transcriptome of Schizaphis graminum biotype I.</title>
        <authorList>
            <person name="Scully E.D."/>
            <person name="Geib S.M."/>
            <person name="Palmer N.A."/>
            <person name="Koch K."/>
            <person name="Bradshaw J."/>
            <person name="Heng-Moss T."/>
            <person name="Sarath G."/>
        </authorList>
    </citation>
    <scope>NUCLEOTIDE SEQUENCE</scope>
</reference>
<accession>A0A2S2NHV0</accession>
<keyword evidence="1" id="KW-0808">Transferase</keyword>
<proteinExistence type="predicted"/>